<dbReference type="Proteomes" id="UP000308196">
    <property type="component" value="Chromosome"/>
</dbReference>
<dbReference type="KEGG" id="stha:NCTC11429_04284"/>
<dbReference type="AlphaFoldDB" id="A0A4U9VUK6"/>
<dbReference type="Gene3D" id="1.20.1250.20">
    <property type="entry name" value="MFS general substrate transporter like domains"/>
    <property type="match status" value="1"/>
</dbReference>
<keyword evidence="2 4" id="KW-1133">Transmembrane helix</keyword>
<evidence type="ECO:0000256" key="3">
    <source>
        <dbReference type="ARBA" id="ARBA00023136"/>
    </source>
</evidence>
<organism evidence="5 6">
    <name type="scientific">Sphingobacterium thalpophilum</name>
    <dbReference type="NCBI Taxonomy" id="259"/>
    <lineage>
        <taxon>Bacteria</taxon>
        <taxon>Pseudomonadati</taxon>
        <taxon>Bacteroidota</taxon>
        <taxon>Sphingobacteriia</taxon>
        <taxon>Sphingobacteriales</taxon>
        <taxon>Sphingobacteriaceae</taxon>
        <taxon>Sphingobacterium</taxon>
    </lineage>
</organism>
<reference evidence="5 6" key="1">
    <citation type="submission" date="2019-05" db="EMBL/GenBank/DDBJ databases">
        <authorList>
            <consortium name="Pathogen Informatics"/>
        </authorList>
    </citation>
    <scope>NUCLEOTIDE SEQUENCE [LARGE SCALE GENOMIC DNA]</scope>
    <source>
        <strain evidence="5 6">NCTC11429</strain>
    </source>
</reference>
<dbReference type="GO" id="GO:0022857">
    <property type="term" value="F:transmembrane transporter activity"/>
    <property type="evidence" value="ECO:0007669"/>
    <property type="project" value="InterPro"/>
</dbReference>
<accession>A0A4U9VUK6</accession>
<feature type="transmembrane region" description="Helical" evidence="4">
    <location>
        <begin position="6"/>
        <end position="23"/>
    </location>
</feature>
<evidence type="ECO:0000256" key="4">
    <source>
        <dbReference type="SAM" id="Phobius"/>
    </source>
</evidence>
<evidence type="ECO:0000256" key="1">
    <source>
        <dbReference type="ARBA" id="ARBA00022692"/>
    </source>
</evidence>
<keyword evidence="3 4" id="KW-0472">Membrane</keyword>
<evidence type="ECO:0000313" key="5">
    <source>
        <dbReference type="EMBL" id="VTR51190.1"/>
    </source>
</evidence>
<feature type="transmembrane region" description="Helical" evidence="4">
    <location>
        <begin position="35"/>
        <end position="58"/>
    </location>
</feature>
<dbReference type="InterPro" id="IPR036259">
    <property type="entry name" value="MFS_trans_sf"/>
</dbReference>
<proteinExistence type="predicted"/>
<dbReference type="Pfam" id="PF07690">
    <property type="entry name" value="MFS_1"/>
    <property type="match status" value="1"/>
</dbReference>
<protein>
    <submittedName>
        <fullName evidence="5">Major Facilitator Superfamily</fullName>
    </submittedName>
</protein>
<gene>
    <name evidence="5" type="ORF">NCTC11429_04284</name>
</gene>
<evidence type="ECO:0000256" key="2">
    <source>
        <dbReference type="ARBA" id="ARBA00022989"/>
    </source>
</evidence>
<evidence type="ECO:0000313" key="6">
    <source>
        <dbReference type="Proteomes" id="UP000308196"/>
    </source>
</evidence>
<sequence length="110" mass="12166">MLLIGLYGLGNGLVLPFLLNVVLDSIEEKDAGAASGIFSTFQQTASALGISIIGGIFYSVLEHEYFKNNYLFALQVGLSVGIFFLIIVWRMLSKLPHSYKPKKAILHKFE</sequence>
<feature type="transmembrane region" description="Helical" evidence="4">
    <location>
        <begin position="70"/>
        <end position="92"/>
    </location>
</feature>
<dbReference type="EMBL" id="LR590484">
    <property type="protein sequence ID" value="VTR51190.1"/>
    <property type="molecule type" value="Genomic_DNA"/>
</dbReference>
<dbReference type="STRING" id="1123265.GCA_000686625_02528"/>
<name>A0A4U9VUK6_9SPHI</name>
<keyword evidence="1 4" id="KW-0812">Transmembrane</keyword>
<dbReference type="InterPro" id="IPR011701">
    <property type="entry name" value="MFS"/>
</dbReference>
<dbReference type="SUPFAM" id="SSF103473">
    <property type="entry name" value="MFS general substrate transporter"/>
    <property type="match status" value="1"/>
</dbReference>